<dbReference type="AlphaFoldDB" id="S2KEP1"/>
<reference evidence="1 2" key="1">
    <citation type="journal article" date="2013" name="Genome Announc.">
        <title>Draft genome sequence of the moderately halophilic gammaproteobacterium Halomonas anticariensis FP35.</title>
        <authorList>
            <person name="Tahrioui A."/>
            <person name="Quesada E."/>
            <person name="Llamas I."/>
        </authorList>
    </citation>
    <scope>NUCLEOTIDE SEQUENCE [LARGE SCALE GENOMIC DNA]</scope>
    <source>
        <strain evidence="2">DSM 16096 / CECT 5854 / LMG 22089 / FP35</strain>
    </source>
</reference>
<dbReference type="eggNOG" id="COG1520">
    <property type="taxonomic scope" value="Bacteria"/>
</dbReference>
<accession>S2KEP1</accession>
<dbReference type="InterPro" id="IPR053143">
    <property type="entry name" value="Arylsulfate_ST"/>
</dbReference>
<dbReference type="PANTHER" id="PTHR35340">
    <property type="entry name" value="PQQ ENZYME REPEAT PROTEIN-RELATED"/>
    <property type="match status" value="1"/>
</dbReference>
<dbReference type="InterPro" id="IPR039535">
    <property type="entry name" value="ASST-like"/>
</dbReference>
<protein>
    <recommendedName>
        <fullName evidence="3">Arylsulfotransferase</fullName>
    </recommendedName>
</protein>
<dbReference type="Proteomes" id="UP000014463">
    <property type="component" value="Unassembled WGS sequence"/>
</dbReference>
<dbReference type="PATRIC" id="fig|1121939.11.peg.4383"/>
<evidence type="ECO:0000313" key="2">
    <source>
        <dbReference type="Proteomes" id="UP000014463"/>
    </source>
</evidence>
<evidence type="ECO:0000313" key="1">
    <source>
        <dbReference type="EMBL" id="EPC00330.1"/>
    </source>
</evidence>
<dbReference type="RefSeq" id="WP_016418882.1">
    <property type="nucleotide sequence ID" value="NZ_AUAB01000017.1"/>
</dbReference>
<gene>
    <name evidence="1" type="ORF">L861_07480</name>
</gene>
<sequence length="445" mass="50163">MYKSERTGFAIFSLAIIFLAFAGGAFVVLAKVFPYEYFHDAYQAGQALLKQRSVDNPYTQTDQWRDARTDERGVTINNQEEAYEGLTLYTSGDGNYANLIDMEGNVVHRWSLPYREVWDKSPQGRDPQPEELMYWRQARMMPNGDLIALYIAANDTPWGYGIVKIDRDSNVIWKYHASTHHDLSVAPDGRVITLTNEFSKERIDGFPDLNDPWLNDYLVELDGESGEELSKTSLVHAFKDSPYHELLFAVPSFAMSDPLHTNSVQFLDEGTTRAFPPARGNSGQVMVTFRHPGAVGLIDMESGEMTWAQHGPWLGQHYGRALKNGNYTIFDNYANFQENNNSRILEVNPRNNAIVWSYSGDDEHPFNSGLRGAAETLPNGNRLVTESDGGRLFEVNRAGEIVWEFINPVRGGNKEQFIPVVSSGQRIALGDIDADFRAALDTARR</sequence>
<keyword evidence="2" id="KW-1185">Reference proteome</keyword>
<dbReference type="InterPro" id="IPR011047">
    <property type="entry name" value="Quinoprotein_ADH-like_sf"/>
</dbReference>
<name>S2KEP1_LITA3</name>
<dbReference type="Gene3D" id="2.130.10.10">
    <property type="entry name" value="YVTN repeat-like/Quinoprotein amine dehydrogenase"/>
    <property type="match status" value="1"/>
</dbReference>
<proteinExistence type="predicted"/>
<comment type="caution">
    <text evidence="1">The sequence shown here is derived from an EMBL/GenBank/DDBJ whole genome shotgun (WGS) entry which is preliminary data.</text>
</comment>
<dbReference type="SUPFAM" id="SSF50998">
    <property type="entry name" value="Quinoprotein alcohol dehydrogenase-like"/>
    <property type="match status" value="1"/>
</dbReference>
<dbReference type="PANTHER" id="PTHR35340:SF5">
    <property type="entry name" value="ASST-DOMAIN-CONTAINING PROTEIN"/>
    <property type="match status" value="1"/>
</dbReference>
<dbReference type="STRING" id="1121939.L861_07480"/>
<dbReference type="EMBL" id="ASTJ01000042">
    <property type="protein sequence ID" value="EPC00330.1"/>
    <property type="molecule type" value="Genomic_DNA"/>
</dbReference>
<organism evidence="1 2">
    <name type="scientific">Litchfieldella anticariensis (strain DSM 16096 / CECT 5854 / CIP 108499 / LMG 22089 / FP35)</name>
    <name type="common">Halomonas anticariensis</name>
    <dbReference type="NCBI Taxonomy" id="1121939"/>
    <lineage>
        <taxon>Bacteria</taxon>
        <taxon>Pseudomonadati</taxon>
        <taxon>Pseudomonadota</taxon>
        <taxon>Gammaproteobacteria</taxon>
        <taxon>Oceanospirillales</taxon>
        <taxon>Halomonadaceae</taxon>
        <taxon>Litchfieldella</taxon>
    </lineage>
</organism>
<dbReference type="OrthoDB" id="264813at2"/>
<dbReference type="Pfam" id="PF14269">
    <property type="entry name" value="Arylsulfotran_2"/>
    <property type="match status" value="1"/>
</dbReference>
<evidence type="ECO:0008006" key="3">
    <source>
        <dbReference type="Google" id="ProtNLM"/>
    </source>
</evidence>
<dbReference type="InterPro" id="IPR015943">
    <property type="entry name" value="WD40/YVTN_repeat-like_dom_sf"/>
</dbReference>